<keyword evidence="1" id="KW-0732">Signal</keyword>
<dbReference type="NCBIfam" id="TIGR02595">
    <property type="entry name" value="PEP_CTERM"/>
    <property type="match status" value="1"/>
</dbReference>
<name>A0AAE2VC07_9BACT</name>
<dbReference type="RefSeq" id="WP_309489658.1">
    <property type="nucleotide sequence ID" value="NZ_JAENIG010000005.1"/>
</dbReference>
<reference evidence="3" key="1">
    <citation type="submission" date="2021-01" db="EMBL/GenBank/DDBJ databases">
        <title>Modified the classification status of verrucomicrobia.</title>
        <authorList>
            <person name="Feng X."/>
        </authorList>
    </citation>
    <scope>NUCLEOTIDE SEQUENCE</scope>
    <source>
        <strain evidence="3">5K15</strain>
    </source>
</reference>
<evidence type="ECO:0000256" key="1">
    <source>
        <dbReference type="SAM" id="SignalP"/>
    </source>
</evidence>
<evidence type="ECO:0000313" key="3">
    <source>
        <dbReference type="EMBL" id="MBK1855045.1"/>
    </source>
</evidence>
<dbReference type="Proteomes" id="UP000634206">
    <property type="component" value="Unassembled WGS sequence"/>
</dbReference>
<dbReference type="AlphaFoldDB" id="A0AAE2VC07"/>
<protein>
    <submittedName>
        <fullName evidence="3">PEP-CTERM sorting domain-containing protein</fullName>
    </submittedName>
</protein>
<proteinExistence type="predicted"/>
<feature type="signal peptide" evidence="1">
    <location>
        <begin position="1"/>
        <end position="25"/>
    </location>
</feature>
<evidence type="ECO:0000313" key="4">
    <source>
        <dbReference type="Proteomes" id="UP000634206"/>
    </source>
</evidence>
<evidence type="ECO:0000259" key="2">
    <source>
        <dbReference type="Pfam" id="PF07589"/>
    </source>
</evidence>
<sequence length="256" mass="26873">MKHMNYRIPLSAFAGLAISIATSHAAITYVDAQAGAGGNTRESGELQSDTSWVGADVSGYNNTQWAERGTGAENYFQAMPDGDPSGIPQLTTTISGLTDGQTYKVWAYFRDQIDDTSEPYQNWVLAAGLTPSLDTTYWSDSQPLATHNGATPVIGTGGTGTISSTGVSEASAADFAGIAPATGTSPSRLYSVYLGEVTLSGDTEIDVYVDMLIAGSNSSTRTYYTGVGYELQPVPEPSSSALLGLGALALILRRRK</sequence>
<keyword evidence="4" id="KW-1185">Reference proteome</keyword>
<gene>
    <name evidence="3" type="ORF">JIN83_08745</name>
</gene>
<dbReference type="EMBL" id="JAENIG010000005">
    <property type="protein sequence ID" value="MBK1855045.1"/>
    <property type="molecule type" value="Genomic_DNA"/>
</dbReference>
<organism evidence="3 4">
    <name type="scientific">Oceaniferula flava</name>
    <dbReference type="NCBI Taxonomy" id="2800421"/>
    <lineage>
        <taxon>Bacteria</taxon>
        <taxon>Pseudomonadati</taxon>
        <taxon>Verrucomicrobiota</taxon>
        <taxon>Verrucomicrobiia</taxon>
        <taxon>Verrucomicrobiales</taxon>
        <taxon>Verrucomicrobiaceae</taxon>
        <taxon>Oceaniferula</taxon>
    </lineage>
</organism>
<dbReference type="Pfam" id="PF07589">
    <property type="entry name" value="PEP-CTERM"/>
    <property type="match status" value="1"/>
</dbReference>
<comment type="caution">
    <text evidence="3">The sequence shown here is derived from an EMBL/GenBank/DDBJ whole genome shotgun (WGS) entry which is preliminary data.</text>
</comment>
<dbReference type="InterPro" id="IPR013424">
    <property type="entry name" value="Ice-binding_C"/>
</dbReference>
<feature type="domain" description="Ice-binding protein C-terminal" evidence="2">
    <location>
        <begin position="233"/>
        <end position="255"/>
    </location>
</feature>
<feature type="chain" id="PRO_5041899647" evidence="1">
    <location>
        <begin position="26"/>
        <end position="256"/>
    </location>
</feature>
<accession>A0AAE2VC07</accession>